<gene>
    <name evidence="1" type="ORF">OS889_02565</name>
</gene>
<dbReference type="EMBL" id="JBGNYA010000001">
    <property type="protein sequence ID" value="MFA1609888.1"/>
    <property type="molecule type" value="Genomic_DNA"/>
</dbReference>
<keyword evidence="2" id="KW-1185">Reference proteome</keyword>
<accession>A0ABD5MA42</accession>
<organism evidence="1 2">
    <name type="scientific">Halobellus rubicundus</name>
    <dbReference type="NCBI Taxonomy" id="2996466"/>
    <lineage>
        <taxon>Archaea</taxon>
        <taxon>Methanobacteriati</taxon>
        <taxon>Methanobacteriota</taxon>
        <taxon>Stenosarchaea group</taxon>
        <taxon>Halobacteria</taxon>
        <taxon>Halobacteriales</taxon>
        <taxon>Haloferacaceae</taxon>
        <taxon>Halobellus</taxon>
    </lineage>
</organism>
<evidence type="ECO:0000313" key="1">
    <source>
        <dbReference type="EMBL" id="MFA1609888.1"/>
    </source>
</evidence>
<dbReference type="Proteomes" id="UP001570511">
    <property type="component" value="Unassembled WGS sequence"/>
</dbReference>
<dbReference type="RefSeq" id="WP_372386998.1">
    <property type="nucleotide sequence ID" value="NZ_JBGNYA010000001.1"/>
</dbReference>
<proteinExistence type="predicted"/>
<reference evidence="1 2" key="1">
    <citation type="submission" date="2024-08" db="EMBL/GenBank/DDBJ databases">
        <title>Halobellus sp. MBLA0158 whole genome sequence.</title>
        <authorList>
            <person name="Hwang C.Y."/>
            <person name="Cho E.-S."/>
            <person name="Seo M.-J."/>
        </authorList>
    </citation>
    <scope>NUCLEOTIDE SEQUENCE [LARGE SCALE GENOMIC DNA]</scope>
    <source>
        <strain evidence="1 2">MBLA0158</strain>
    </source>
</reference>
<evidence type="ECO:0000313" key="2">
    <source>
        <dbReference type="Proteomes" id="UP001570511"/>
    </source>
</evidence>
<sequence>MRGFTPSRRAAFAALTAVAHLALTAWVRRDARERGTDPFPWDVLTLLTGVAGALAYRRRR</sequence>
<protein>
    <recommendedName>
        <fullName evidence="3">MYXO-CTERM domain-containing protein</fullName>
    </recommendedName>
</protein>
<name>A0ABD5MA42_9EURY</name>
<dbReference type="AlphaFoldDB" id="A0ABD5MA42"/>
<evidence type="ECO:0008006" key="3">
    <source>
        <dbReference type="Google" id="ProtNLM"/>
    </source>
</evidence>
<comment type="caution">
    <text evidence="1">The sequence shown here is derived from an EMBL/GenBank/DDBJ whole genome shotgun (WGS) entry which is preliminary data.</text>
</comment>